<sequence>MRFILVFLLVFTTCWGAHAQMPTLTLEYLTTKEGLPSNDVWCITKDKQGFLWIGTGRSVCRYDGYTFRALDDQKLGYCSGVSTDSSGTVYASISTKGLCAINPETFTAETILRNNYEDADRTNDMHERVFVDSYNQAWVGDYTSVKRYDPARKKLRLYALSSATNIHQDATFFEDNQRRLWVISEIGLYRYDRPNDRLICVLGQEAKQASNKRPVRLEMAFQDTKGTIWIGAFDSGLLRFSPEIGGSSDQSFSFLSKEFANQNVICGQASVDANGRKLLFIGTEKGLSLYYPDENQVYHLPEFYNKGIHVRVMYDDKDNGILWIGTRKGLIKYRYRNPGIHTIDIPASAVRLPVEVTSPLQLPDTNFLLGLSHSGALVWKPSTNQFHLWPYPTSAYTYRLQWIQNRPMAFTDKGVFVGDPTKGTFSVLPVASRLFTSTEFRDGLLDRKGRFWIANLTEGLKVVDPTTATELKLWPESMAKQLCKNNYVKAITEGTDGKIWIATCPNGLYYFDELRASFVNILDLPVNKGKSLSGLCINAVQRGEGGSMLVASWGGVNKVSSSGQLLASFDYQHDKLSDTYCSNICDDKAGNLWFSTNEGVHIANLKTRKVKYLTTIEGLSSNDPVGFLKNGSNELILGHINTINILNINALIRSKVIPHIALSSVEVKGKMLHQDLTKEIVLQPDENSITLNFSTLNFEPASKNVYSYQLEGYEPNWVDLGNQHTVSFTNLPARSYTLRVRSSDSFGLKSDKPLVIQLTIKPYFTNTWFFRTLIGLFIAGLIVLMMRWRVNTLAERNRLDLQVTEWRLKALQSQMNPHFLFNSLNSVQSYLLTNRGIEGAKYLSKFSKLVRRIMENSNHQYLSFEQIIDTLRMYVEIESFRFNHEFSYSFDIEDNEVLLDAHLPPMLLQPYVENAIWHGLMPKEGPKTLKIRARIQDNHIVCTIEDNGVGRAFAPRTEGHISRGQEMTKGIFESLRRKDKEAKIELIDLVDTDNNPAGTRVKMTIPIEKA</sequence>
<dbReference type="RefSeq" id="WP_157587793.1">
    <property type="nucleotide sequence ID" value="NZ_WPIN01000009.1"/>
</dbReference>
<keyword evidence="1" id="KW-0812">Transmembrane</keyword>
<dbReference type="Pfam" id="PF06580">
    <property type="entry name" value="His_kinase"/>
    <property type="match status" value="1"/>
</dbReference>
<keyword evidence="1" id="KW-1133">Transmembrane helix</keyword>
<keyword evidence="1" id="KW-0472">Membrane</keyword>
<dbReference type="InterPro" id="IPR010559">
    <property type="entry name" value="Sig_transdc_His_kin_internal"/>
</dbReference>
<feature type="domain" description="Signal transduction histidine kinase internal region" evidence="3">
    <location>
        <begin position="807"/>
        <end position="885"/>
    </location>
</feature>
<dbReference type="Gene3D" id="2.130.10.10">
    <property type="entry name" value="YVTN repeat-like/Quinoprotein amine dehydrogenase"/>
    <property type="match status" value="3"/>
</dbReference>
<dbReference type="InterPro" id="IPR036890">
    <property type="entry name" value="HATPase_C_sf"/>
</dbReference>
<evidence type="ECO:0000256" key="1">
    <source>
        <dbReference type="SAM" id="Phobius"/>
    </source>
</evidence>
<evidence type="ECO:0000313" key="6">
    <source>
        <dbReference type="Proteomes" id="UP000436006"/>
    </source>
</evidence>
<organism evidence="5 6">
    <name type="scientific">Spirosoma arboris</name>
    <dbReference type="NCBI Taxonomy" id="2682092"/>
    <lineage>
        <taxon>Bacteria</taxon>
        <taxon>Pseudomonadati</taxon>
        <taxon>Bacteroidota</taxon>
        <taxon>Cytophagia</taxon>
        <taxon>Cytophagales</taxon>
        <taxon>Cytophagaceae</taxon>
        <taxon>Spirosoma</taxon>
    </lineage>
</organism>
<dbReference type="GO" id="GO:0000155">
    <property type="term" value="F:phosphorelay sensor kinase activity"/>
    <property type="evidence" value="ECO:0007669"/>
    <property type="project" value="InterPro"/>
</dbReference>
<dbReference type="InterPro" id="IPR050640">
    <property type="entry name" value="Bact_2-comp_sensor_kinase"/>
</dbReference>
<dbReference type="SUPFAM" id="SSF63829">
    <property type="entry name" value="Calcium-dependent phosphotriesterase"/>
    <property type="match status" value="2"/>
</dbReference>
<feature type="signal peptide" evidence="2">
    <location>
        <begin position="1"/>
        <end position="19"/>
    </location>
</feature>
<dbReference type="InterPro" id="IPR015943">
    <property type="entry name" value="WD40/YVTN_repeat-like_dom_sf"/>
</dbReference>
<evidence type="ECO:0000256" key="2">
    <source>
        <dbReference type="SAM" id="SignalP"/>
    </source>
</evidence>
<feature type="chain" id="PRO_5029473788" description="Signal transduction histidine kinase internal region domain-containing protein" evidence="2">
    <location>
        <begin position="20"/>
        <end position="1010"/>
    </location>
</feature>
<dbReference type="AlphaFoldDB" id="A0A7K1SH07"/>
<evidence type="ECO:0008006" key="7">
    <source>
        <dbReference type="Google" id="ProtNLM"/>
    </source>
</evidence>
<evidence type="ECO:0000313" key="5">
    <source>
        <dbReference type="EMBL" id="MVM33081.1"/>
    </source>
</evidence>
<reference evidence="5 6" key="1">
    <citation type="submission" date="2019-12" db="EMBL/GenBank/DDBJ databases">
        <title>Spirosoma sp. HMF4905 genome sequencing and assembly.</title>
        <authorList>
            <person name="Kang H."/>
            <person name="Cha I."/>
            <person name="Kim H."/>
            <person name="Joh K."/>
        </authorList>
    </citation>
    <scope>NUCLEOTIDE SEQUENCE [LARGE SCALE GENOMIC DNA]</scope>
    <source>
        <strain evidence="5 6">HMF4905</strain>
    </source>
</reference>
<dbReference type="Gene3D" id="2.60.40.10">
    <property type="entry name" value="Immunoglobulins"/>
    <property type="match status" value="1"/>
</dbReference>
<dbReference type="Gene3D" id="3.30.565.10">
    <property type="entry name" value="Histidine kinase-like ATPase, C-terminal domain"/>
    <property type="match status" value="1"/>
</dbReference>
<accession>A0A7K1SH07</accession>
<name>A0A7K1SH07_9BACT</name>
<dbReference type="PANTHER" id="PTHR34220">
    <property type="entry name" value="SENSOR HISTIDINE KINASE YPDA"/>
    <property type="match status" value="1"/>
</dbReference>
<feature type="domain" description="Two component regulator three Y" evidence="4">
    <location>
        <begin position="697"/>
        <end position="760"/>
    </location>
</feature>
<dbReference type="SUPFAM" id="SSF55874">
    <property type="entry name" value="ATPase domain of HSP90 chaperone/DNA topoisomerase II/histidine kinase"/>
    <property type="match status" value="1"/>
</dbReference>
<evidence type="ECO:0000259" key="4">
    <source>
        <dbReference type="Pfam" id="PF07495"/>
    </source>
</evidence>
<dbReference type="InterPro" id="IPR013783">
    <property type="entry name" value="Ig-like_fold"/>
</dbReference>
<dbReference type="GO" id="GO:0016020">
    <property type="term" value="C:membrane"/>
    <property type="evidence" value="ECO:0007669"/>
    <property type="project" value="InterPro"/>
</dbReference>
<keyword evidence="6" id="KW-1185">Reference proteome</keyword>
<comment type="caution">
    <text evidence="5">The sequence shown here is derived from an EMBL/GenBank/DDBJ whole genome shotgun (WGS) entry which is preliminary data.</text>
</comment>
<keyword evidence="2" id="KW-0732">Signal</keyword>
<dbReference type="InterPro" id="IPR011123">
    <property type="entry name" value="Y_Y_Y"/>
</dbReference>
<protein>
    <recommendedName>
        <fullName evidence="7">Signal transduction histidine kinase internal region domain-containing protein</fullName>
    </recommendedName>
</protein>
<feature type="transmembrane region" description="Helical" evidence="1">
    <location>
        <begin position="768"/>
        <end position="788"/>
    </location>
</feature>
<evidence type="ECO:0000259" key="3">
    <source>
        <dbReference type="Pfam" id="PF06580"/>
    </source>
</evidence>
<dbReference type="Proteomes" id="UP000436006">
    <property type="component" value="Unassembled WGS sequence"/>
</dbReference>
<dbReference type="EMBL" id="WPIN01000009">
    <property type="protein sequence ID" value="MVM33081.1"/>
    <property type="molecule type" value="Genomic_DNA"/>
</dbReference>
<gene>
    <name evidence="5" type="ORF">GO755_23775</name>
</gene>
<dbReference type="Pfam" id="PF07495">
    <property type="entry name" value="Y_Y_Y"/>
    <property type="match status" value="1"/>
</dbReference>
<dbReference type="Pfam" id="PF07494">
    <property type="entry name" value="Reg_prop"/>
    <property type="match status" value="1"/>
</dbReference>
<dbReference type="PANTHER" id="PTHR34220:SF7">
    <property type="entry name" value="SENSOR HISTIDINE KINASE YPDA"/>
    <property type="match status" value="1"/>
</dbReference>
<dbReference type="InterPro" id="IPR011110">
    <property type="entry name" value="Reg_prop"/>
</dbReference>
<proteinExistence type="predicted"/>